<dbReference type="GO" id="GO:0008654">
    <property type="term" value="P:phospholipid biosynthetic process"/>
    <property type="evidence" value="ECO:0007669"/>
    <property type="project" value="InterPro"/>
</dbReference>
<dbReference type="PROSITE" id="PS00379">
    <property type="entry name" value="CDP_ALCOHOL_P_TRANSF"/>
    <property type="match status" value="1"/>
</dbReference>
<organism evidence="4 5">
    <name type="scientific">Tabrizicola piscis</name>
    <dbReference type="NCBI Taxonomy" id="2494374"/>
    <lineage>
        <taxon>Bacteria</taxon>
        <taxon>Pseudomonadati</taxon>
        <taxon>Pseudomonadota</taxon>
        <taxon>Alphaproteobacteria</taxon>
        <taxon>Rhodobacterales</taxon>
        <taxon>Paracoccaceae</taxon>
        <taxon>Tabrizicola</taxon>
    </lineage>
</organism>
<accession>A0A3S8U1M4</accession>
<dbReference type="RefSeq" id="WP_125323685.1">
    <property type="nucleotide sequence ID" value="NZ_CP034328.1"/>
</dbReference>
<feature type="transmembrane region" description="Helical" evidence="3">
    <location>
        <begin position="81"/>
        <end position="103"/>
    </location>
</feature>
<dbReference type="AlphaFoldDB" id="A0A3S8U1M4"/>
<feature type="transmembrane region" description="Helical" evidence="3">
    <location>
        <begin position="36"/>
        <end position="60"/>
    </location>
</feature>
<dbReference type="KEGG" id="taw:EI545_00740"/>
<evidence type="ECO:0000256" key="3">
    <source>
        <dbReference type="SAM" id="Phobius"/>
    </source>
</evidence>
<keyword evidence="3" id="KW-0472">Membrane</keyword>
<keyword evidence="3" id="KW-1133">Transmembrane helix</keyword>
<dbReference type="OrthoDB" id="9790577at2"/>
<reference evidence="4 5" key="1">
    <citation type="submission" date="2018-12" db="EMBL/GenBank/DDBJ databases">
        <title>Complete genome sequencing of Tabrizicola sp. K13M18.</title>
        <authorList>
            <person name="Bae J.-W."/>
        </authorList>
    </citation>
    <scope>NUCLEOTIDE SEQUENCE [LARGE SCALE GENOMIC DNA]</scope>
    <source>
        <strain evidence="4 5">K13M18</strain>
    </source>
</reference>
<dbReference type="Proteomes" id="UP000282002">
    <property type="component" value="Chromosome"/>
</dbReference>
<feature type="transmembrane region" description="Helical" evidence="3">
    <location>
        <begin position="148"/>
        <end position="171"/>
    </location>
</feature>
<comment type="similarity">
    <text evidence="2">Belongs to the CDP-alcohol phosphatidyltransferase class-I family.</text>
</comment>
<evidence type="ECO:0000313" key="5">
    <source>
        <dbReference type="Proteomes" id="UP000282002"/>
    </source>
</evidence>
<evidence type="ECO:0000256" key="1">
    <source>
        <dbReference type="ARBA" id="ARBA00022679"/>
    </source>
</evidence>
<gene>
    <name evidence="4" type="ORF">EI545_00740</name>
</gene>
<feature type="transmembrane region" description="Helical" evidence="3">
    <location>
        <begin position="177"/>
        <end position="196"/>
    </location>
</feature>
<keyword evidence="1 2" id="KW-0808">Transferase</keyword>
<dbReference type="EMBL" id="CP034328">
    <property type="protein sequence ID" value="AZL57497.1"/>
    <property type="molecule type" value="Genomic_DNA"/>
</dbReference>
<proteinExistence type="inferred from homology"/>
<dbReference type="GO" id="GO:0016780">
    <property type="term" value="F:phosphotransferase activity, for other substituted phosphate groups"/>
    <property type="evidence" value="ECO:0007669"/>
    <property type="project" value="InterPro"/>
</dbReference>
<keyword evidence="5" id="KW-1185">Reference proteome</keyword>
<dbReference type="InterPro" id="IPR043130">
    <property type="entry name" value="CDP-OH_PTrfase_TM_dom"/>
</dbReference>
<sequence>MLDGLIRGVIDPPMNRGGRWLAARGASANAVTLTGLGFGLVAAGMLAFGKSGLLVVLPLLASRLADGLDGAVARASGKTDFGGYLDIVCDFAFYAAIPLAFVLRDPMTNGAAGGFLLLSFYVNGATFLGYAILAAKNGMETSSRGEKSLYFTAGLLEGSETIAFFLLIVLVPGAFVAAAWIFGGLCLVTALARVLLAWRVFGRGGAAGWPRK</sequence>
<dbReference type="InterPro" id="IPR000462">
    <property type="entry name" value="CDP-OH_P_trans"/>
</dbReference>
<name>A0A3S8U1M4_9RHOB</name>
<feature type="transmembrane region" description="Helical" evidence="3">
    <location>
        <begin position="115"/>
        <end position="136"/>
    </location>
</feature>
<dbReference type="InterPro" id="IPR048254">
    <property type="entry name" value="CDP_ALCOHOL_P_TRANSF_CS"/>
</dbReference>
<evidence type="ECO:0000313" key="4">
    <source>
        <dbReference type="EMBL" id="AZL57497.1"/>
    </source>
</evidence>
<keyword evidence="3" id="KW-0812">Transmembrane</keyword>
<dbReference type="GO" id="GO:0016020">
    <property type="term" value="C:membrane"/>
    <property type="evidence" value="ECO:0007669"/>
    <property type="project" value="InterPro"/>
</dbReference>
<dbReference type="Gene3D" id="1.20.120.1760">
    <property type="match status" value="1"/>
</dbReference>
<protein>
    <submittedName>
        <fullName evidence="4">CDP-alcohol phosphatidyltransferase family protein</fullName>
    </submittedName>
</protein>
<evidence type="ECO:0000256" key="2">
    <source>
        <dbReference type="RuleBase" id="RU003750"/>
    </source>
</evidence>
<dbReference type="Pfam" id="PF01066">
    <property type="entry name" value="CDP-OH_P_transf"/>
    <property type="match status" value="1"/>
</dbReference>